<reference evidence="2" key="1">
    <citation type="submission" date="2020-03" db="EMBL/GenBank/DDBJ databases">
        <title>Castanea mollissima Vanexum genome sequencing.</title>
        <authorList>
            <person name="Staton M."/>
        </authorList>
    </citation>
    <scope>NUCLEOTIDE SEQUENCE</scope>
    <source>
        <tissue evidence="2">Leaf</tissue>
    </source>
</reference>
<dbReference type="OrthoDB" id="10642589at2759"/>
<evidence type="ECO:0000313" key="3">
    <source>
        <dbReference type="Proteomes" id="UP000737018"/>
    </source>
</evidence>
<sequence length="258" mass="27905">MGAETFDGRVRDGIGSCRLAKATRPAKIVGVGEESVVVFGSRRARRRVGADGHGLMRAIKPNERLVPVSFTRRRAFTSGLSTWWSSTALQGELVSRLAPGPAIRKVEGGFPHSEIPGSKLVRSSPRLIAAYHTARSTEPYGPHRSSAAANCVPDSQARHPLSGGSRNSERQVPKNGGARRDRTDDLMLAKHALSQLSYGPKGSAPADRTSRVVVGLGRLERPTSPLSGVRSNHLSYRPRAIEARRPAKPKRSADRAIW</sequence>
<accession>A0A8J4V8U4</accession>
<feature type="region of interest" description="Disordered" evidence="1">
    <location>
        <begin position="137"/>
        <end position="183"/>
    </location>
</feature>
<feature type="compositionally biased region" description="Basic and acidic residues" evidence="1">
    <location>
        <begin position="167"/>
        <end position="183"/>
    </location>
</feature>
<feature type="compositionally biased region" description="Basic and acidic residues" evidence="1">
    <location>
        <begin position="239"/>
        <end position="258"/>
    </location>
</feature>
<keyword evidence="3" id="KW-1185">Reference proteome</keyword>
<dbReference type="EMBL" id="JRKL02011786">
    <property type="protein sequence ID" value="KAF3945640.1"/>
    <property type="molecule type" value="Genomic_DNA"/>
</dbReference>
<proteinExistence type="predicted"/>
<name>A0A8J4V8U4_9ROSI</name>
<feature type="region of interest" description="Disordered" evidence="1">
    <location>
        <begin position="237"/>
        <end position="258"/>
    </location>
</feature>
<evidence type="ECO:0000313" key="2">
    <source>
        <dbReference type="EMBL" id="KAF3945640.1"/>
    </source>
</evidence>
<organism evidence="2 3">
    <name type="scientific">Castanea mollissima</name>
    <name type="common">Chinese chestnut</name>
    <dbReference type="NCBI Taxonomy" id="60419"/>
    <lineage>
        <taxon>Eukaryota</taxon>
        <taxon>Viridiplantae</taxon>
        <taxon>Streptophyta</taxon>
        <taxon>Embryophyta</taxon>
        <taxon>Tracheophyta</taxon>
        <taxon>Spermatophyta</taxon>
        <taxon>Magnoliopsida</taxon>
        <taxon>eudicotyledons</taxon>
        <taxon>Gunneridae</taxon>
        <taxon>Pentapetalae</taxon>
        <taxon>rosids</taxon>
        <taxon>fabids</taxon>
        <taxon>Fagales</taxon>
        <taxon>Fagaceae</taxon>
        <taxon>Castanea</taxon>
    </lineage>
</organism>
<comment type="caution">
    <text evidence="2">The sequence shown here is derived from an EMBL/GenBank/DDBJ whole genome shotgun (WGS) entry which is preliminary data.</text>
</comment>
<dbReference type="AlphaFoldDB" id="A0A8J4V8U4"/>
<gene>
    <name evidence="2" type="ORF">CMV_028005</name>
</gene>
<protein>
    <submittedName>
        <fullName evidence="2">Uncharacterized protein</fullName>
    </submittedName>
</protein>
<evidence type="ECO:0000256" key="1">
    <source>
        <dbReference type="SAM" id="MobiDB-lite"/>
    </source>
</evidence>
<dbReference type="Proteomes" id="UP000737018">
    <property type="component" value="Unassembled WGS sequence"/>
</dbReference>